<feature type="compositionally biased region" description="Polar residues" evidence="1">
    <location>
        <begin position="38"/>
        <end position="47"/>
    </location>
</feature>
<feature type="signal peptide" evidence="2">
    <location>
        <begin position="1"/>
        <end position="22"/>
    </location>
</feature>
<protein>
    <recommendedName>
        <fullName evidence="5">DUF4352 domain-containing protein</fullName>
    </recommendedName>
</protein>
<feature type="compositionally biased region" description="Low complexity" evidence="1">
    <location>
        <begin position="282"/>
        <end position="292"/>
    </location>
</feature>
<sequence length="332" mass="34035">MRSARSLAGAVALAVSATMLLAACRTDPEDGAGPSTDAPPSSESPTAQPDDDGPSGGTEDPTTEDPSTEEPSDESGDPDEPSGTRDPLPTDEPTDDDSPQDPPRTEPPSNQEPTPEDPSIDGPTEEDDGGGSSGSVEDEEITGPDNPVGFGSTYQWDNGLAVTVSAPRGLGSAEPSGFTTTNTSTSPSPTDEDGTEDTDGTGDPDGTEDGSGEGQSDAPDRVPDSGESTTPPPSSDAPDSEVVVFDVTIINGTSQDVNAAVLVSMYSGSSNASDEYLDPEAGLTGPPDTTLPPGEETTFSVGYEVTEPGDLTLEVWPEYWYWPAYFVGSYSA</sequence>
<feature type="chain" id="PRO_5045654801" description="DUF4352 domain-containing protein" evidence="2">
    <location>
        <begin position="23"/>
        <end position="332"/>
    </location>
</feature>
<keyword evidence="4" id="KW-1185">Reference proteome</keyword>
<accession>A0ABW4L3H3</accession>
<dbReference type="Proteomes" id="UP001597277">
    <property type="component" value="Unassembled WGS sequence"/>
</dbReference>
<reference evidence="4" key="1">
    <citation type="journal article" date="2019" name="Int. J. Syst. Evol. Microbiol.">
        <title>The Global Catalogue of Microorganisms (GCM) 10K type strain sequencing project: providing services to taxonomists for standard genome sequencing and annotation.</title>
        <authorList>
            <consortium name="The Broad Institute Genomics Platform"/>
            <consortium name="The Broad Institute Genome Sequencing Center for Infectious Disease"/>
            <person name="Wu L."/>
            <person name="Ma J."/>
        </authorList>
    </citation>
    <scope>NUCLEOTIDE SEQUENCE [LARGE SCALE GENOMIC DNA]</scope>
    <source>
        <strain evidence="4">JCM 17130</strain>
    </source>
</reference>
<feature type="compositionally biased region" description="Acidic residues" evidence="1">
    <location>
        <begin position="61"/>
        <end position="80"/>
    </location>
</feature>
<feature type="region of interest" description="Disordered" evidence="1">
    <location>
        <begin position="270"/>
        <end position="292"/>
    </location>
</feature>
<feature type="region of interest" description="Disordered" evidence="1">
    <location>
        <begin position="25"/>
        <end position="241"/>
    </location>
</feature>
<organism evidence="3 4">
    <name type="scientific">Georgenia deserti</name>
    <dbReference type="NCBI Taxonomy" id="2093781"/>
    <lineage>
        <taxon>Bacteria</taxon>
        <taxon>Bacillati</taxon>
        <taxon>Actinomycetota</taxon>
        <taxon>Actinomycetes</taxon>
        <taxon>Micrococcales</taxon>
        <taxon>Bogoriellaceae</taxon>
        <taxon>Georgenia</taxon>
    </lineage>
</organism>
<proteinExistence type="predicted"/>
<evidence type="ECO:0000256" key="2">
    <source>
        <dbReference type="SAM" id="SignalP"/>
    </source>
</evidence>
<feature type="compositionally biased region" description="Acidic residues" evidence="1">
    <location>
        <begin position="114"/>
        <end position="129"/>
    </location>
</feature>
<comment type="caution">
    <text evidence="3">The sequence shown here is derived from an EMBL/GenBank/DDBJ whole genome shotgun (WGS) entry which is preliminary data.</text>
</comment>
<name>A0ABW4L3H3_9MICO</name>
<dbReference type="RefSeq" id="WP_388004527.1">
    <property type="nucleotide sequence ID" value="NZ_JBHUEE010000003.1"/>
</dbReference>
<feature type="compositionally biased region" description="Low complexity" evidence="1">
    <location>
        <begin position="175"/>
        <end position="189"/>
    </location>
</feature>
<keyword evidence="2" id="KW-0732">Signal</keyword>
<evidence type="ECO:0000313" key="4">
    <source>
        <dbReference type="Proteomes" id="UP001597277"/>
    </source>
</evidence>
<dbReference type="EMBL" id="JBHUEE010000003">
    <property type="protein sequence ID" value="MFD1717707.1"/>
    <property type="molecule type" value="Genomic_DNA"/>
</dbReference>
<evidence type="ECO:0000256" key="1">
    <source>
        <dbReference type="SAM" id="MobiDB-lite"/>
    </source>
</evidence>
<evidence type="ECO:0000313" key="3">
    <source>
        <dbReference type="EMBL" id="MFD1717707.1"/>
    </source>
</evidence>
<evidence type="ECO:0008006" key="5">
    <source>
        <dbReference type="Google" id="ProtNLM"/>
    </source>
</evidence>
<gene>
    <name evidence="3" type="ORF">ACFSE6_07670</name>
</gene>
<dbReference type="PROSITE" id="PS51257">
    <property type="entry name" value="PROKAR_LIPOPROTEIN"/>
    <property type="match status" value="1"/>
</dbReference>
<feature type="compositionally biased region" description="Acidic residues" evidence="1">
    <location>
        <begin position="190"/>
        <end position="211"/>
    </location>
</feature>